<dbReference type="InterPro" id="IPR000089">
    <property type="entry name" value="Biotin_lipoyl"/>
</dbReference>
<dbReference type="EMBL" id="NIRT01000005">
    <property type="protein sequence ID" value="PYD67122.1"/>
    <property type="molecule type" value="Genomic_DNA"/>
</dbReference>
<dbReference type="OrthoDB" id="7282653at2"/>
<gene>
    <name evidence="2" type="ORF">B0W47_14265</name>
    <name evidence="3" type="ORF">CDI09_04070</name>
</gene>
<proteinExistence type="predicted"/>
<protein>
    <recommendedName>
        <fullName evidence="1">Lipoyl-binding domain-containing protein</fullName>
    </recommendedName>
</protein>
<sequence>MARGEDMPTDIVWDMVACMRRYGMRELDVHDGAMTLRLLLEGAVAQTGAEERLSGDNGAATVSTPSAGTVVYSPVMGGVLLTHPLRHAPEVEPGQEVAEGDIIAFIAVDHILQPVVAPCAGHIDTIEVKHDEVVGYHQPLMVIL</sequence>
<dbReference type="KEGG" id="kna:B0W47_14265"/>
<keyword evidence="5" id="KW-1185">Reference proteome</keyword>
<dbReference type="Proteomes" id="UP000247512">
    <property type="component" value="Unassembled WGS sequence"/>
</dbReference>
<dbReference type="Proteomes" id="UP000189683">
    <property type="component" value="Chromosome"/>
</dbReference>
<dbReference type="RefSeq" id="WP_078526941.1">
    <property type="nucleotide sequence ID" value="NZ_CP019875.1"/>
</dbReference>
<organism evidence="2 4">
    <name type="scientific">Komagataeibacter nataicola</name>
    <dbReference type="NCBI Taxonomy" id="265960"/>
    <lineage>
        <taxon>Bacteria</taxon>
        <taxon>Pseudomonadati</taxon>
        <taxon>Pseudomonadota</taxon>
        <taxon>Alphaproteobacteria</taxon>
        <taxon>Acetobacterales</taxon>
        <taxon>Acetobacteraceae</taxon>
        <taxon>Komagataeibacter</taxon>
    </lineage>
</organism>
<evidence type="ECO:0000313" key="5">
    <source>
        <dbReference type="Proteomes" id="UP000247512"/>
    </source>
</evidence>
<evidence type="ECO:0000313" key="4">
    <source>
        <dbReference type="Proteomes" id="UP000189683"/>
    </source>
</evidence>
<name>A0A9N7H302_9PROT</name>
<dbReference type="Pfam" id="PF00364">
    <property type="entry name" value="Biotin_lipoyl"/>
    <property type="match status" value="1"/>
</dbReference>
<dbReference type="AlphaFoldDB" id="A0A9N7H302"/>
<dbReference type="EMBL" id="CP019875">
    <property type="protein sequence ID" value="AQU88425.1"/>
    <property type="molecule type" value="Genomic_DNA"/>
</dbReference>
<dbReference type="SUPFAM" id="SSF51230">
    <property type="entry name" value="Single hybrid motif"/>
    <property type="match status" value="1"/>
</dbReference>
<evidence type="ECO:0000313" key="3">
    <source>
        <dbReference type="EMBL" id="PYD67122.1"/>
    </source>
</evidence>
<reference evidence="4" key="1">
    <citation type="submission" date="2017-02" db="EMBL/GenBank/DDBJ databases">
        <title>zhang.</title>
        <authorList>
            <person name="Zhang H."/>
        </authorList>
    </citation>
    <scope>NUCLEOTIDE SEQUENCE [LARGE SCALE GENOMIC DNA]</scope>
    <source>
        <strain evidence="4">RZS01</strain>
    </source>
</reference>
<dbReference type="Gene3D" id="2.40.50.100">
    <property type="match status" value="1"/>
</dbReference>
<evidence type="ECO:0000313" key="2">
    <source>
        <dbReference type="EMBL" id="AQU88425.1"/>
    </source>
</evidence>
<accession>A0A9N7H302</accession>
<evidence type="ECO:0000259" key="1">
    <source>
        <dbReference type="Pfam" id="PF00364"/>
    </source>
</evidence>
<reference evidence="2" key="2">
    <citation type="submission" date="2017-02" db="EMBL/GenBank/DDBJ databases">
        <authorList>
            <person name="Zhang H."/>
        </authorList>
    </citation>
    <scope>NUCLEOTIDE SEQUENCE</scope>
    <source>
        <strain evidence="2">RZS01</strain>
    </source>
</reference>
<dbReference type="InterPro" id="IPR011053">
    <property type="entry name" value="Single_hybrid_motif"/>
</dbReference>
<feature type="domain" description="Lipoyl-binding" evidence="1">
    <location>
        <begin position="78"/>
        <end position="143"/>
    </location>
</feature>
<reference evidence="3 5" key="3">
    <citation type="submission" date="2017-06" db="EMBL/GenBank/DDBJ databases">
        <title>A draft genome sequence of Komagataeibacter nataicola LMG 1536.</title>
        <authorList>
            <person name="Skraban J."/>
            <person name="Cleenwerck I."/>
            <person name="Vandamme P."/>
            <person name="Trcek J."/>
        </authorList>
    </citation>
    <scope>NUCLEOTIDE SEQUENCE [LARGE SCALE GENOMIC DNA]</scope>
    <source>
        <strain evidence="3 5">LMG 1536</strain>
    </source>
</reference>